<evidence type="ECO:0000313" key="12">
    <source>
        <dbReference type="EMBL" id="APD75595.1"/>
    </source>
</evidence>
<dbReference type="EMBL" id="KX701639">
    <property type="protein sequence ID" value="APD75595.1"/>
    <property type="molecule type" value="Genomic_DNA"/>
</dbReference>
<dbReference type="GO" id="GO:0098552">
    <property type="term" value="C:side of membrane"/>
    <property type="evidence" value="ECO:0007669"/>
    <property type="project" value="UniProtKB-KW"/>
</dbReference>
<reference evidence="12" key="1">
    <citation type="submission" date="2016-08" db="EMBL/GenBank/DDBJ databases">
        <title>VSG repertoire of Trypanosoma brucei EATRO 1125.</title>
        <authorList>
            <person name="Cross G.A."/>
        </authorList>
    </citation>
    <scope>NUCLEOTIDE SEQUENCE</scope>
    <source>
        <strain evidence="12">EATRO 1125</strain>
    </source>
</reference>
<keyword evidence="4" id="KW-0336">GPI-anchor</keyword>
<feature type="coiled-coil region" evidence="9">
    <location>
        <begin position="128"/>
        <end position="155"/>
    </location>
</feature>
<comment type="subcellular location">
    <subcellularLocation>
        <location evidence="2">Cell membrane</location>
        <topology evidence="2">Lipid-anchor</topology>
        <topology evidence="2">GPI-anchor</topology>
    </subcellularLocation>
</comment>
<dbReference type="InterPro" id="IPR025932">
    <property type="entry name" value="Trypano_VSG_B_N_dom"/>
</dbReference>
<keyword evidence="5" id="KW-0732">Signal</keyword>
<dbReference type="VEuPathDB" id="TriTrypDB:Tb1125.11.18190"/>
<accession>A0A1J0RCJ8</accession>
<keyword evidence="7" id="KW-0325">Glycoprotein</keyword>
<evidence type="ECO:0000256" key="4">
    <source>
        <dbReference type="ARBA" id="ARBA00022622"/>
    </source>
</evidence>
<feature type="domain" description="Trypanosome variant surface glycoprotein B-type N-terminal" evidence="11">
    <location>
        <begin position="1"/>
        <end position="143"/>
    </location>
</feature>
<feature type="region of interest" description="Disordered" evidence="10">
    <location>
        <begin position="209"/>
        <end position="230"/>
    </location>
</feature>
<dbReference type="VEuPathDB" id="TriTrypDB:Tb11.v5.0930"/>
<keyword evidence="9" id="KW-0175">Coiled coil</keyword>
<evidence type="ECO:0000256" key="9">
    <source>
        <dbReference type="SAM" id="Coils"/>
    </source>
</evidence>
<keyword evidence="8" id="KW-0449">Lipoprotein</keyword>
<evidence type="ECO:0000256" key="6">
    <source>
        <dbReference type="ARBA" id="ARBA00023136"/>
    </source>
</evidence>
<evidence type="ECO:0000256" key="1">
    <source>
        <dbReference type="ARBA" id="ARBA00002523"/>
    </source>
</evidence>
<evidence type="ECO:0000256" key="7">
    <source>
        <dbReference type="ARBA" id="ARBA00023180"/>
    </source>
</evidence>
<evidence type="ECO:0000256" key="2">
    <source>
        <dbReference type="ARBA" id="ARBA00004609"/>
    </source>
</evidence>
<comment type="function">
    <text evidence="1">VSG forms a coat on the surface of the parasite. The trypanosome evades the immune response of the host by expressing a series of antigenically distinct VSGs from an estimated 1000 VSG genes.</text>
</comment>
<organism evidence="12">
    <name type="scientific">Trypanosoma brucei</name>
    <dbReference type="NCBI Taxonomy" id="5691"/>
    <lineage>
        <taxon>Eukaryota</taxon>
        <taxon>Discoba</taxon>
        <taxon>Euglenozoa</taxon>
        <taxon>Kinetoplastea</taxon>
        <taxon>Metakinetoplastina</taxon>
        <taxon>Trypanosomatida</taxon>
        <taxon>Trypanosomatidae</taxon>
        <taxon>Trypanosoma</taxon>
    </lineage>
</organism>
<dbReference type="AlphaFoldDB" id="A0A1J0RCJ8"/>
<keyword evidence="6" id="KW-0472">Membrane</keyword>
<sequence>MMCICAKTNTNGKEKPCTSTSEDSTEVSGSFANLGTLLTTLVGNCPERDKRTLTGSEIRQALADFKATATRSGSQTVFGKFVATNCHGSSNSGQCVLYSGNVATAKSAIDGSKWSTQLTAAADTIDAITKHNEKVSQAQERIRQAKEAVMTIMRLPLMPHSTPGMAKNSKTTPAATDAEANQKKCDQHHNNQTECEKLKCSYDANAEEGKKCKPKETGTEDKPKEREHQEKIGVQNTELIRQNMILKKQAIKKIVHLEIVKIMNLIKKKETCRFPASSSIKNWTRCLHFL</sequence>
<dbReference type="VEuPathDB" id="TriTrypDB:Tb427_000260200"/>
<proteinExistence type="predicted"/>
<dbReference type="Pfam" id="PF13206">
    <property type="entry name" value="VSG_B"/>
    <property type="match status" value="1"/>
</dbReference>
<keyword evidence="3" id="KW-1003">Cell membrane</keyword>
<evidence type="ECO:0000256" key="10">
    <source>
        <dbReference type="SAM" id="MobiDB-lite"/>
    </source>
</evidence>
<dbReference type="GO" id="GO:0005886">
    <property type="term" value="C:plasma membrane"/>
    <property type="evidence" value="ECO:0007669"/>
    <property type="project" value="UniProtKB-SubCell"/>
</dbReference>
<protein>
    <submittedName>
        <fullName evidence="12">Variant surface glycoprotein 1125.5527</fullName>
    </submittedName>
</protein>
<name>A0A1J0RCJ8_9TRYP</name>
<evidence type="ECO:0000256" key="3">
    <source>
        <dbReference type="ARBA" id="ARBA00022475"/>
    </source>
</evidence>
<evidence type="ECO:0000259" key="11">
    <source>
        <dbReference type="Pfam" id="PF13206"/>
    </source>
</evidence>
<evidence type="ECO:0000256" key="8">
    <source>
        <dbReference type="ARBA" id="ARBA00023288"/>
    </source>
</evidence>
<evidence type="ECO:0000256" key="5">
    <source>
        <dbReference type="ARBA" id="ARBA00022729"/>
    </source>
</evidence>